<accession>K4A230</accession>
<evidence type="ECO:0000256" key="5">
    <source>
        <dbReference type="SAM" id="MobiDB-lite"/>
    </source>
</evidence>
<dbReference type="Proteomes" id="UP000004995">
    <property type="component" value="Unassembled WGS sequence"/>
</dbReference>
<organism evidence="8 9">
    <name type="scientific">Setaria italica</name>
    <name type="common">Foxtail millet</name>
    <name type="synonym">Panicum italicum</name>
    <dbReference type="NCBI Taxonomy" id="4555"/>
    <lineage>
        <taxon>Eukaryota</taxon>
        <taxon>Viridiplantae</taxon>
        <taxon>Streptophyta</taxon>
        <taxon>Embryophyta</taxon>
        <taxon>Tracheophyta</taxon>
        <taxon>Spermatophyta</taxon>
        <taxon>Magnoliopsida</taxon>
        <taxon>Liliopsida</taxon>
        <taxon>Poales</taxon>
        <taxon>Poaceae</taxon>
        <taxon>PACMAD clade</taxon>
        <taxon>Panicoideae</taxon>
        <taxon>Panicodae</taxon>
        <taxon>Paniceae</taxon>
        <taxon>Cenchrinae</taxon>
        <taxon>Setaria</taxon>
    </lineage>
</organism>
<dbReference type="EMBL" id="AGNK02001237">
    <property type="status" value="NOT_ANNOTATED_CDS"/>
    <property type="molecule type" value="Genomic_DNA"/>
</dbReference>
<dbReference type="CDD" id="cd00167">
    <property type="entry name" value="SANT"/>
    <property type="match status" value="1"/>
</dbReference>
<dbReference type="AlphaFoldDB" id="K4A230"/>
<keyword evidence="4" id="KW-0539">Nucleus</keyword>
<dbReference type="SMART" id="SM00717">
    <property type="entry name" value="SANT"/>
    <property type="match status" value="1"/>
</dbReference>
<feature type="domain" description="HTH myb-type" evidence="7">
    <location>
        <begin position="117"/>
        <end position="173"/>
    </location>
</feature>
<keyword evidence="9" id="KW-1185">Reference proteome</keyword>
<dbReference type="GO" id="GO:0009739">
    <property type="term" value="P:response to gibberellin"/>
    <property type="evidence" value="ECO:0000318"/>
    <property type="project" value="GO_Central"/>
</dbReference>
<keyword evidence="1" id="KW-0805">Transcription regulation</keyword>
<dbReference type="PROSITE" id="PS50090">
    <property type="entry name" value="MYB_LIKE"/>
    <property type="match status" value="1"/>
</dbReference>
<evidence type="ECO:0000256" key="1">
    <source>
        <dbReference type="ARBA" id="ARBA00023015"/>
    </source>
</evidence>
<dbReference type="InterPro" id="IPR001005">
    <property type="entry name" value="SANT/Myb"/>
</dbReference>
<evidence type="ECO:0000256" key="3">
    <source>
        <dbReference type="ARBA" id="ARBA00023163"/>
    </source>
</evidence>
<evidence type="ECO:0000256" key="2">
    <source>
        <dbReference type="ARBA" id="ARBA00023125"/>
    </source>
</evidence>
<dbReference type="GO" id="GO:0003677">
    <property type="term" value="F:DNA binding"/>
    <property type="evidence" value="ECO:0007669"/>
    <property type="project" value="UniProtKB-KW"/>
</dbReference>
<dbReference type="eggNOG" id="KOG0724">
    <property type="taxonomic scope" value="Eukaryota"/>
</dbReference>
<keyword evidence="2" id="KW-0238">DNA-binding</keyword>
<evidence type="ECO:0000256" key="4">
    <source>
        <dbReference type="ARBA" id="ARBA00023242"/>
    </source>
</evidence>
<sequence length="388" mass="44106">WTSSEEEEFKALFTQLWYEKSCDGMEALAKRFPAKSIQQLGKKYAEAFEDMLCGETDDEQSRDDATTDWHDWYKLLQRDKNGLVLGPLVETPLFEPPEQLLFKPEDHVEIQESHCKSSRKRKQSWTCEEHRQFLNGVNCLGRGSWKFISKYFVPSRTPAQLASHAQKYFDRIKKNELDDTRQRHSVNDIRLVDHGTNITAHSYTEVGKGKGIASSIPPPILTENIDILHGLAQGMTKFGQASDSQSNLIGQMTHNNQIASSIPPPILTEDIDIMHGLPQGMPEFEQASNSPSKIAEQMTHNNHMLESVQWEVSSTPSPREHESVLLDQTSAQNRACPSWKRSISAATNKRRRNNKTIPPGVLTAQRNPPSYEIVPIKRHNLQQIVPPF</sequence>
<dbReference type="InterPro" id="IPR017930">
    <property type="entry name" value="Myb_dom"/>
</dbReference>
<evidence type="ECO:0000259" key="6">
    <source>
        <dbReference type="PROSITE" id="PS50090"/>
    </source>
</evidence>
<protein>
    <recommendedName>
        <fullName evidence="10">HTH myb-type domain-containing protein</fullName>
    </recommendedName>
</protein>
<evidence type="ECO:0000259" key="7">
    <source>
        <dbReference type="PROSITE" id="PS51294"/>
    </source>
</evidence>
<dbReference type="Gene3D" id="1.10.10.60">
    <property type="entry name" value="Homeodomain-like"/>
    <property type="match status" value="1"/>
</dbReference>
<dbReference type="PANTHER" id="PTHR44042:SF11">
    <property type="entry name" value="OS06G0173800 PROTEIN"/>
    <property type="match status" value="1"/>
</dbReference>
<evidence type="ECO:0000313" key="9">
    <source>
        <dbReference type="Proteomes" id="UP000004995"/>
    </source>
</evidence>
<dbReference type="EnsemblPlants" id="KQL25637">
    <property type="protein sequence ID" value="KQL25637"/>
    <property type="gene ID" value="SETIT_032927mg"/>
</dbReference>
<keyword evidence="3" id="KW-0804">Transcription</keyword>
<dbReference type="InterPro" id="IPR056195">
    <property type="entry name" value="HTH_70"/>
</dbReference>
<dbReference type="Pfam" id="PF00249">
    <property type="entry name" value="Myb_DNA-binding"/>
    <property type="match status" value="1"/>
</dbReference>
<reference evidence="8" key="2">
    <citation type="submission" date="2018-08" db="UniProtKB">
        <authorList>
            <consortium name="EnsemblPlants"/>
        </authorList>
    </citation>
    <scope>IDENTIFICATION</scope>
    <source>
        <strain evidence="8">Yugu1</strain>
    </source>
</reference>
<dbReference type="SUPFAM" id="SSF46689">
    <property type="entry name" value="Homeodomain-like"/>
    <property type="match status" value="1"/>
</dbReference>
<dbReference type="HOGENOM" id="CLU_691862_0_0_1"/>
<feature type="domain" description="Myb-like" evidence="6">
    <location>
        <begin position="117"/>
        <end position="169"/>
    </location>
</feature>
<name>K4A230_SETIT</name>
<dbReference type="Pfam" id="PF23671">
    <property type="entry name" value="HTH_70"/>
    <property type="match status" value="1"/>
</dbReference>
<feature type="region of interest" description="Disordered" evidence="5">
    <location>
        <begin position="347"/>
        <end position="366"/>
    </location>
</feature>
<dbReference type="Gramene" id="KQL25637">
    <property type="protein sequence ID" value="KQL25637"/>
    <property type="gene ID" value="SETIT_032927mg"/>
</dbReference>
<dbReference type="PANTHER" id="PTHR44042">
    <property type="entry name" value="DUPLICATED HOMEODOMAIN-LIKE SUPERFAMILY PROTEIN-RELATED"/>
    <property type="match status" value="1"/>
</dbReference>
<dbReference type="InParanoid" id="K4A230"/>
<dbReference type="OMA" id="PREHESV"/>
<evidence type="ECO:0008006" key="10">
    <source>
        <dbReference type="Google" id="ProtNLM"/>
    </source>
</evidence>
<evidence type="ECO:0000313" key="8">
    <source>
        <dbReference type="EnsemblPlants" id="KQL25637"/>
    </source>
</evidence>
<dbReference type="GO" id="GO:0009751">
    <property type="term" value="P:response to salicylic acid"/>
    <property type="evidence" value="ECO:0000318"/>
    <property type="project" value="GO_Central"/>
</dbReference>
<dbReference type="InterPro" id="IPR009057">
    <property type="entry name" value="Homeodomain-like_sf"/>
</dbReference>
<dbReference type="PROSITE" id="PS51294">
    <property type="entry name" value="HTH_MYB"/>
    <property type="match status" value="1"/>
</dbReference>
<reference evidence="9" key="1">
    <citation type="journal article" date="2012" name="Nat. Biotechnol.">
        <title>Reference genome sequence of the model plant Setaria.</title>
        <authorList>
            <person name="Bennetzen J.L."/>
            <person name="Schmutz J."/>
            <person name="Wang H."/>
            <person name="Percifield R."/>
            <person name="Hawkins J."/>
            <person name="Pontaroli A.C."/>
            <person name="Estep M."/>
            <person name="Feng L."/>
            <person name="Vaughn J.N."/>
            <person name="Grimwood J."/>
            <person name="Jenkins J."/>
            <person name="Barry K."/>
            <person name="Lindquist E."/>
            <person name="Hellsten U."/>
            <person name="Deshpande S."/>
            <person name="Wang X."/>
            <person name="Wu X."/>
            <person name="Mitros T."/>
            <person name="Triplett J."/>
            <person name="Yang X."/>
            <person name="Ye C.Y."/>
            <person name="Mauro-Herrera M."/>
            <person name="Wang L."/>
            <person name="Li P."/>
            <person name="Sharma M."/>
            <person name="Sharma R."/>
            <person name="Ronald P.C."/>
            <person name="Panaud O."/>
            <person name="Kellogg E.A."/>
            <person name="Brutnell T.P."/>
            <person name="Doust A.N."/>
            <person name="Tuskan G.A."/>
            <person name="Rokhsar D."/>
            <person name="Devos K.M."/>
        </authorList>
    </citation>
    <scope>NUCLEOTIDE SEQUENCE [LARGE SCALE GENOMIC DNA]</scope>
    <source>
        <strain evidence="9">cv. Yugu1</strain>
    </source>
</reference>
<proteinExistence type="predicted"/>
<dbReference type="InterPro" id="IPR006447">
    <property type="entry name" value="Myb_dom_plants"/>
</dbReference>
<dbReference type="NCBIfam" id="TIGR01557">
    <property type="entry name" value="myb_SHAQKYF"/>
    <property type="match status" value="1"/>
</dbReference>